<organism evidence="2 3">
    <name type="scientific">Pseudoalteromonas spongiae</name>
    <dbReference type="NCBI Taxonomy" id="298657"/>
    <lineage>
        <taxon>Bacteria</taxon>
        <taxon>Pseudomonadati</taxon>
        <taxon>Pseudomonadota</taxon>
        <taxon>Gammaproteobacteria</taxon>
        <taxon>Alteromonadales</taxon>
        <taxon>Pseudoalteromonadaceae</taxon>
        <taxon>Pseudoalteromonas</taxon>
    </lineage>
</organism>
<evidence type="ECO:0000313" key="2">
    <source>
        <dbReference type="EMBL" id="MEI4551558.1"/>
    </source>
</evidence>
<evidence type="ECO:0000313" key="3">
    <source>
        <dbReference type="Proteomes" id="UP001382455"/>
    </source>
</evidence>
<evidence type="ECO:0008006" key="4">
    <source>
        <dbReference type="Google" id="ProtNLM"/>
    </source>
</evidence>
<dbReference type="EMBL" id="JBAWKS010000002">
    <property type="protein sequence ID" value="MEI4551558.1"/>
    <property type="molecule type" value="Genomic_DNA"/>
</dbReference>
<comment type="caution">
    <text evidence="2">The sequence shown here is derived from an EMBL/GenBank/DDBJ whole genome shotgun (WGS) entry which is preliminary data.</text>
</comment>
<keyword evidence="1" id="KW-0812">Transmembrane</keyword>
<dbReference type="RefSeq" id="WP_336436521.1">
    <property type="nucleotide sequence ID" value="NZ_JBAWKS010000002.1"/>
</dbReference>
<name>A0ABU8EX51_9GAMM</name>
<keyword evidence="1" id="KW-1133">Transmembrane helix</keyword>
<keyword evidence="3" id="KW-1185">Reference proteome</keyword>
<evidence type="ECO:0000256" key="1">
    <source>
        <dbReference type="SAM" id="Phobius"/>
    </source>
</evidence>
<protein>
    <recommendedName>
        <fullName evidence="4">DUF304 domain-containing protein</fullName>
    </recommendedName>
</protein>
<reference evidence="2 3" key="1">
    <citation type="submission" date="2023-12" db="EMBL/GenBank/DDBJ databases">
        <title>Friends and Foes: Symbiotic and Algicidal bacterial influence on Karenia brevis blooms.</title>
        <authorList>
            <person name="Fei C."/>
            <person name="Mohamed A.R."/>
            <person name="Booker A."/>
            <person name="Arshad M."/>
            <person name="Klass S."/>
            <person name="Ahn S."/>
            <person name="Gilbert P.M."/>
            <person name="Heil C.A."/>
            <person name="Martinez J.M."/>
            <person name="Amin S.A."/>
        </authorList>
    </citation>
    <scope>NUCLEOTIDE SEQUENCE [LARGE SCALE GENOMIC DNA]</scope>
    <source>
        <strain evidence="2 3">CE15</strain>
    </source>
</reference>
<feature type="transmembrane region" description="Helical" evidence="1">
    <location>
        <begin position="44"/>
        <end position="65"/>
    </location>
</feature>
<dbReference type="Proteomes" id="UP001382455">
    <property type="component" value="Unassembled WGS sequence"/>
</dbReference>
<keyword evidence="1" id="KW-0472">Membrane</keyword>
<gene>
    <name evidence="2" type="ORF">WAE96_17920</name>
</gene>
<sequence>MTNTLTEKPKHSVKVSLVKQIPTILLGSLLIGLGIYYLKMELAVWGLIFITMCIISYCFNAWHFYADAFELKKSVISKRIRINHADLRSAEVIETDTGLKELHFTHIKHEESLNEKIPLMSFSKKNIAIIEQHIAEISQKLNLPSAINS</sequence>
<proteinExistence type="predicted"/>
<accession>A0ABU8EX51</accession>
<feature type="transmembrane region" description="Helical" evidence="1">
    <location>
        <begin position="21"/>
        <end position="38"/>
    </location>
</feature>